<evidence type="ECO:0000256" key="1">
    <source>
        <dbReference type="SAM" id="MobiDB-lite"/>
    </source>
</evidence>
<protein>
    <submittedName>
        <fullName evidence="3">ABC transporter substrate-binding protein</fullName>
    </submittedName>
</protein>
<dbReference type="SUPFAM" id="SSF53850">
    <property type="entry name" value="Periplasmic binding protein-like II"/>
    <property type="match status" value="1"/>
</dbReference>
<dbReference type="Proteomes" id="UP000515498">
    <property type="component" value="Chromosome"/>
</dbReference>
<dbReference type="EMBL" id="CP059894">
    <property type="protein sequence ID" value="QNJ94782.1"/>
    <property type="molecule type" value="Genomic_DNA"/>
</dbReference>
<proteinExistence type="predicted"/>
<dbReference type="InterPro" id="IPR039424">
    <property type="entry name" value="SBP_5"/>
</dbReference>
<reference evidence="3 4" key="1">
    <citation type="submission" date="2020-07" db="EMBL/GenBank/DDBJ databases">
        <title>Draft genome sequence of four isobutane-metabolizing strains capable of cometabolically degrading diverse ether contaminants.</title>
        <authorList>
            <person name="Chen W."/>
            <person name="Faulkner N."/>
            <person name="Smith C."/>
            <person name="Hyman M."/>
        </authorList>
    </citation>
    <scope>NUCLEOTIDE SEQUENCE [LARGE SCALE GENOMIC DNA]</scope>
    <source>
        <strain evidence="3 4">2A</strain>
    </source>
</reference>
<dbReference type="Gene3D" id="3.10.105.10">
    <property type="entry name" value="Dipeptide-binding Protein, Domain 3"/>
    <property type="match status" value="1"/>
</dbReference>
<name>A0A7G8PKB6_9MYCO</name>
<dbReference type="KEGG" id="mflu:HZU40_11340"/>
<evidence type="ECO:0000313" key="4">
    <source>
        <dbReference type="Proteomes" id="UP000515498"/>
    </source>
</evidence>
<dbReference type="Gene3D" id="3.40.190.10">
    <property type="entry name" value="Periplasmic binding protein-like II"/>
    <property type="match status" value="1"/>
</dbReference>
<dbReference type="GO" id="GO:1904680">
    <property type="term" value="F:peptide transmembrane transporter activity"/>
    <property type="evidence" value="ECO:0007669"/>
    <property type="project" value="TreeGrafter"/>
</dbReference>
<gene>
    <name evidence="3" type="ORF">HZU40_11340</name>
</gene>
<sequence length="555" mass="59602">MLDAREVRKGESTSRKRTNVPRNPSTLRGPHKETPQPLAILTETRGDPIITRHSRNKAFTIAAALTVTVVLAVSGCGGDGGGSRGSTETLVLAEPAKVTTFDPILAYQSTDLRAIDLIGGRLFSYDKDGTVGPGLAQSGTAAPDQLSWTFPLRPDLKFSDGSALTATDVVASLERVRTDPTNVYSALTSAWKLVSAVDPQTVRIDLNVPSPKLESVLSYPVTTIVPAAHAADPKFYNAPVSAGMFTLASWGGGAEAKFVRNENYWGAKPIVKNITMTGVTDNSTRISQVRSGQVNFAADISPSLIDQVTAPAKLVTAQLRGFYSLVPNNTVAPFNDFGVRKAISLAVDRDQINKIAWHGKSQPLAGFWPPNVDGYDKNVPTGRDLDGAKAALRGTPCEQGCTSDLYFTSGYPGEPEMATVIKQNLADIGITLNLQNLDPTTLYSRLADGKVPMAILLVWDYVNQPSGLLNYALQQGGSQANFSFYNSPEMNQLIDQANQQSGDQLKETLAKIDALFVKDVPYANLTPYPSFSAANLPEQGLVTESDSATYVFKLQ</sequence>
<dbReference type="Gene3D" id="3.90.76.10">
    <property type="entry name" value="Dipeptide-binding Protein, Domain 1"/>
    <property type="match status" value="1"/>
</dbReference>
<dbReference type="InterPro" id="IPR000914">
    <property type="entry name" value="SBP_5_dom"/>
</dbReference>
<dbReference type="AlphaFoldDB" id="A0A7G8PKB6"/>
<dbReference type="RefSeq" id="WP_187098433.1">
    <property type="nucleotide sequence ID" value="NZ_CP059894.1"/>
</dbReference>
<dbReference type="PANTHER" id="PTHR30290:SF83">
    <property type="entry name" value="ABC TRANSPORTER SUBSTRATE-BINDING PROTEIN"/>
    <property type="match status" value="1"/>
</dbReference>
<feature type="compositionally biased region" description="Basic and acidic residues" evidence="1">
    <location>
        <begin position="1"/>
        <end position="14"/>
    </location>
</feature>
<accession>A0A7G8PKB6</accession>
<dbReference type="Pfam" id="PF00496">
    <property type="entry name" value="SBP_bac_5"/>
    <property type="match status" value="1"/>
</dbReference>
<evidence type="ECO:0000259" key="2">
    <source>
        <dbReference type="Pfam" id="PF00496"/>
    </source>
</evidence>
<dbReference type="CDD" id="cd00995">
    <property type="entry name" value="PBP2_NikA_DppA_OppA_like"/>
    <property type="match status" value="1"/>
</dbReference>
<evidence type="ECO:0000313" key="3">
    <source>
        <dbReference type="EMBL" id="QNJ94782.1"/>
    </source>
</evidence>
<organism evidence="3 4">
    <name type="scientific">Mycolicibacterium fluoranthenivorans</name>
    <dbReference type="NCBI Taxonomy" id="258505"/>
    <lineage>
        <taxon>Bacteria</taxon>
        <taxon>Bacillati</taxon>
        <taxon>Actinomycetota</taxon>
        <taxon>Actinomycetes</taxon>
        <taxon>Mycobacteriales</taxon>
        <taxon>Mycobacteriaceae</taxon>
        <taxon>Mycolicibacterium</taxon>
    </lineage>
</organism>
<dbReference type="PANTHER" id="PTHR30290">
    <property type="entry name" value="PERIPLASMIC BINDING COMPONENT OF ABC TRANSPORTER"/>
    <property type="match status" value="1"/>
</dbReference>
<dbReference type="GO" id="GO:0015833">
    <property type="term" value="P:peptide transport"/>
    <property type="evidence" value="ECO:0007669"/>
    <property type="project" value="TreeGrafter"/>
</dbReference>
<feature type="region of interest" description="Disordered" evidence="1">
    <location>
        <begin position="1"/>
        <end position="38"/>
    </location>
</feature>
<feature type="domain" description="Solute-binding protein family 5" evidence="2">
    <location>
        <begin position="131"/>
        <end position="478"/>
    </location>
</feature>